<evidence type="ECO:0000313" key="1">
    <source>
        <dbReference type="EMBL" id="HHP68090.1"/>
    </source>
</evidence>
<dbReference type="EMBL" id="DRYK01000061">
    <property type="protein sequence ID" value="HHP68090.1"/>
    <property type="molecule type" value="Genomic_DNA"/>
</dbReference>
<protein>
    <recommendedName>
        <fullName evidence="2">Lrp/AsnC family transcriptional regulator</fullName>
    </recommendedName>
</protein>
<dbReference type="AlphaFoldDB" id="A0A7J3XZJ0"/>
<organism evidence="1">
    <name type="scientific">Thermogladius calderae</name>
    <dbReference type="NCBI Taxonomy" id="1200300"/>
    <lineage>
        <taxon>Archaea</taxon>
        <taxon>Thermoproteota</taxon>
        <taxon>Thermoprotei</taxon>
        <taxon>Desulfurococcales</taxon>
        <taxon>Desulfurococcaceae</taxon>
        <taxon>Thermogladius</taxon>
    </lineage>
</organism>
<evidence type="ECO:0008006" key="2">
    <source>
        <dbReference type="Google" id="ProtNLM"/>
    </source>
</evidence>
<gene>
    <name evidence="1" type="ORF">ENM60_04820</name>
</gene>
<reference evidence="1" key="1">
    <citation type="journal article" date="2020" name="mSystems">
        <title>Genome- and Community-Level Interaction Insights into Carbon Utilization and Element Cycling Functions of Hydrothermarchaeota in Hydrothermal Sediment.</title>
        <authorList>
            <person name="Zhou Z."/>
            <person name="Liu Y."/>
            <person name="Xu W."/>
            <person name="Pan J."/>
            <person name="Luo Z.H."/>
            <person name="Li M."/>
        </authorList>
    </citation>
    <scope>NUCLEOTIDE SEQUENCE [LARGE SCALE GENOMIC DNA]</scope>
    <source>
        <strain evidence="1">SpSt-110</strain>
    </source>
</reference>
<accession>A0A7J3XZJ0</accession>
<sequence length="299" mass="33957">MGERDVLYKTLEEVSYLSIRAESLKEISRITGIPYDRLAKIVRRGIRSGLLHEYYHAGIHKPGRTEFHVIGMSQKIPQRLCLSGLQPKIVYSSFTSKPVLLVYKVAGEVGESRYEYICKSLFRGLIRDVIIPVEKNGSVEFVRFDEIVGGDSPVDLDFIDEVTLLTIFKSYNPPSNPLGLAELYRLVGLGVSYGSFINHYYRHIRGKLVKRRLVLRREGSYAILIASSPNISVLRDLINELVKIRVVTGVDQLNLVDYSPVIAVAHVWVNPQHLYSINVNHDVFNFASYEFYLVRPQGG</sequence>
<name>A0A7J3XZJ0_9CREN</name>
<proteinExistence type="predicted"/>
<comment type="caution">
    <text evidence="1">The sequence shown here is derived from an EMBL/GenBank/DDBJ whole genome shotgun (WGS) entry which is preliminary data.</text>
</comment>